<dbReference type="Gene3D" id="3.30.530.20">
    <property type="match status" value="1"/>
</dbReference>
<evidence type="ECO:0000313" key="2">
    <source>
        <dbReference type="EMBL" id="KAF7808725.1"/>
    </source>
</evidence>
<name>A0A834STW4_9FABA</name>
<dbReference type="PANTHER" id="PTHR31907">
    <property type="entry name" value="MLP-LIKE PROTEIN 423"/>
    <property type="match status" value="1"/>
</dbReference>
<dbReference type="Proteomes" id="UP000634136">
    <property type="component" value="Unassembled WGS sequence"/>
</dbReference>
<accession>A0A834STW4</accession>
<comment type="caution">
    <text evidence="2">The sequence shown here is derived from an EMBL/GenBank/DDBJ whole genome shotgun (WGS) entry which is preliminary data.</text>
</comment>
<feature type="domain" description="Bet v I/Major latex protein" evidence="1">
    <location>
        <begin position="2"/>
        <end position="153"/>
    </location>
</feature>
<evidence type="ECO:0000313" key="3">
    <source>
        <dbReference type="Proteomes" id="UP000634136"/>
    </source>
</evidence>
<dbReference type="AlphaFoldDB" id="A0A834STW4"/>
<organism evidence="2 3">
    <name type="scientific">Senna tora</name>
    <dbReference type="NCBI Taxonomy" id="362788"/>
    <lineage>
        <taxon>Eukaryota</taxon>
        <taxon>Viridiplantae</taxon>
        <taxon>Streptophyta</taxon>
        <taxon>Embryophyta</taxon>
        <taxon>Tracheophyta</taxon>
        <taxon>Spermatophyta</taxon>
        <taxon>Magnoliopsida</taxon>
        <taxon>eudicotyledons</taxon>
        <taxon>Gunneridae</taxon>
        <taxon>Pentapetalae</taxon>
        <taxon>rosids</taxon>
        <taxon>fabids</taxon>
        <taxon>Fabales</taxon>
        <taxon>Fabaceae</taxon>
        <taxon>Caesalpinioideae</taxon>
        <taxon>Cassia clade</taxon>
        <taxon>Senna</taxon>
    </lineage>
</organism>
<dbReference type="SUPFAM" id="SSF55961">
    <property type="entry name" value="Bet v1-like"/>
    <property type="match status" value="1"/>
</dbReference>
<dbReference type="Pfam" id="PF00407">
    <property type="entry name" value="Bet_v_1"/>
    <property type="match status" value="1"/>
</dbReference>
<protein>
    <submittedName>
        <fullName evidence="2">MLP-like protein 31</fullName>
    </submittedName>
</protein>
<gene>
    <name evidence="2" type="ORF">G2W53_035468</name>
</gene>
<dbReference type="CDD" id="cd07816">
    <property type="entry name" value="Bet_v1-like"/>
    <property type="match status" value="1"/>
</dbReference>
<dbReference type="SMART" id="SM01037">
    <property type="entry name" value="Bet_v_1"/>
    <property type="match status" value="1"/>
</dbReference>
<sequence>MSLVSKLEADIELKASALSFLEIFSTKPYEIANIDPSFIQSVQILSGQWGVIGFVVLVNYTLDGKASVAKMEVEDLNLIDISITFNVVEGDLLEEYKSIKFIIKVTPKILQLGSEVHWTIQYEKLNDQIPDPNLLMQDIIEMSKMIDASLTNLL</sequence>
<evidence type="ECO:0000259" key="1">
    <source>
        <dbReference type="SMART" id="SM01037"/>
    </source>
</evidence>
<dbReference type="EMBL" id="JAAIUW010000011">
    <property type="protein sequence ID" value="KAF7808725.1"/>
    <property type="molecule type" value="Genomic_DNA"/>
</dbReference>
<dbReference type="InterPro" id="IPR023393">
    <property type="entry name" value="START-like_dom_sf"/>
</dbReference>
<proteinExistence type="predicted"/>
<dbReference type="InterPro" id="IPR000916">
    <property type="entry name" value="Bet_v_I/MLP"/>
</dbReference>
<keyword evidence="3" id="KW-1185">Reference proteome</keyword>
<dbReference type="InterPro" id="IPR051761">
    <property type="entry name" value="MLP-like_ligand-binding"/>
</dbReference>
<dbReference type="OrthoDB" id="1858121at2759"/>
<reference evidence="2" key="1">
    <citation type="submission" date="2020-09" db="EMBL/GenBank/DDBJ databases">
        <title>Genome-Enabled Discovery of Anthraquinone Biosynthesis in Senna tora.</title>
        <authorList>
            <person name="Kang S.-H."/>
            <person name="Pandey R.P."/>
            <person name="Lee C.-M."/>
            <person name="Sim J.-S."/>
            <person name="Jeong J.-T."/>
            <person name="Choi B.-S."/>
            <person name="Jung M."/>
            <person name="Ginzburg D."/>
            <person name="Zhao K."/>
            <person name="Won S.Y."/>
            <person name="Oh T.-J."/>
            <person name="Yu Y."/>
            <person name="Kim N.-H."/>
            <person name="Lee O.R."/>
            <person name="Lee T.-H."/>
            <person name="Bashyal P."/>
            <person name="Kim T.-S."/>
            <person name="Lee W.-H."/>
            <person name="Kawkins C."/>
            <person name="Kim C.-K."/>
            <person name="Kim J.S."/>
            <person name="Ahn B.O."/>
            <person name="Rhee S.Y."/>
            <person name="Sohng J.K."/>
        </authorList>
    </citation>
    <scope>NUCLEOTIDE SEQUENCE</scope>
    <source>
        <tissue evidence="2">Leaf</tissue>
    </source>
</reference>
<dbReference type="GO" id="GO:0006952">
    <property type="term" value="P:defense response"/>
    <property type="evidence" value="ECO:0007669"/>
    <property type="project" value="InterPro"/>
</dbReference>